<dbReference type="InterPro" id="IPR038508">
    <property type="entry name" value="ArfGAP_dom_sf"/>
</dbReference>
<name>A0AAV7YU21_9EUKA</name>
<dbReference type="SMART" id="SM00248">
    <property type="entry name" value="ANK"/>
    <property type="match status" value="2"/>
</dbReference>
<evidence type="ECO:0000256" key="6">
    <source>
        <dbReference type="SAM" id="Coils"/>
    </source>
</evidence>
<dbReference type="InterPro" id="IPR011993">
    <property type="entry name" value="PH-like_dom_sf"/>
</dbReference>
<dbReference type="InterPro" id="IPR002110">
    <property type="entry name" value="Ankyrin_rpt"/>
</dbReference>
<dbReference type="PRINTS" id="PR00405">
    <property type="entry name" value="REVINTRACTNG"/>
</dbReference>
<dbReference type="PROSITE" id="PS50003">
    <property type="entry name" value="PH_DOMAIN"/>
    <property type="match status" value="1"/>
</dbReference>
<evidence type="ECO:0000256" key="3">
    <source>
        <dbReference type="ARBA" id="ARBA00022833"/>
    </source>
</evidence>
<dbReference type="Gene3D" id="1.25.40.20">
    <property type="entry name" value="Ankyrin repeat-containing domain"/>
    <property type="match status" value="1"/>
</dbReference>
<dbReference type="GO" id="GO:0008270">
    <property type="term" value="F:zinc ion binding"/>
    <property type="evidence" value="ECO:0007669"/>
    <property type="project" value="UniProtKB-KW"/>
</dbReference>
<dbReference type="SUPFAM" id="SSF103657">
    <property type="entry name" value="BAR/IMD domain-like"/>
    <property type="match status" value="1"/>
</dbReference>
<dbReference type="GO" id="GO:0005737">
    <property type="term" value="C:cytoplasm"/>
    <property type="evidence" value="ECO:0007669"/>
    <property type="project" value="InterPro"/>
</dbReference>
<sequence>MQREVNFEEILEDSPMFYSKLKIETEKNKKLKKSLKNMNKMAQQYIKAASNLSEIGKKLSESITDYNNLIFDTTQNDGHALINEVLFGFANNFKGVNEARKLNFELMQKNLIDPLVIFINEELRESKSHYKKLLKMRNERDNTFNKFLNTPPNSKNSKRSEIAFNLAEENYVIGCLDLASKLIRIREKKKFEYIDRMSDFLQSQSDFYMFANNVLKKNALIYKKAEHQISEVKTYYQDLTNEQEKHKKKIYEMLMEKRKSKEKSRKTLEKSGYLRMKTGGVVHDWSKRFFRIRENKIWFIKNSKDMKRRCELNLLLCTVKRNYDMKKINCFEIVAPNLESNIVLQASTEEEMRSWMEVISNNIELLLNQQMSDKKTDLSGTERANNTLKVIYKIPGNNKCADCGASDPDWCAINLGVTFCIDCSGAHRSLGVQFSKVRSLTLDDFEDELIPLFQKLGNEQVNKILEAETLETRKPIYKDDLVLKAQWIIAKYKLRAFTGKKIEKVVLNKNLCKSVTDNDFDQSFKWLVYGATPSWQNPDLSGQTAFHLASQFADPLIFLLLFQFHSKLDSIDCKQNSPLHLAVKKNRIEMVQLLLNKNIPIEIDNNQQGSEDPLALAKKNGFDECVALIEKHLKGETILSPINLHNSQEKNENSSLSNESKLNEINKSSSKEELNLQSSNNKGNLNKQKKINNISQSNLTDKKINTASNNNNNKSTTVKETVATNGKNNKDNSSQRPTLKGSRILPPRKMTKKQSVGRPLPSIQKPPPVSKKRYTLNIGSNFARSPPPPLPRKRK</sequence>
<feature type="coiled-coil region" evidence="6">
    <location>
        <begin position="222"/>
        <end position="271"/>
    </location>
</feature>
<gene>
    <name evidence="10" type="ORF">M0812_22253</name>
</gene>
<accession>A0AAV7YU21</accession>
<dbReference type="SUPFAM" id="SSF48403">
    <property type="entry name" value="Ankyrin repeat"/>
    <property type="match status" value="1"/>
</dbReference>
<dbReference type="GO" id="GO:0005096">
    <property type="term" value="F:GTPase activator activity"/>
    <property type="evidence" value="ECO:0007669"/>
    <property type="project" value="InterPro"/>
</dbReference>
<dbReference type="AlphaFoldDB" id="A0AAV7YU21"/>
<evidence type="ECO:0000256" key="1">
    <source>
        <dbReference type="ARBA" id="ARBA00022723"/>
    </source>
</evidence>
<dbReference type="Gene3D" id="2.30.29.30">
    <property type="entry name" value="Pleckstrin-homology domain (PH domain)/Phosphotyrosine-binding domain (PTB)"/>
    <property type="match status" value="1"/>
</dbReference>
<evidence type="ECO:0000256" key="4">
    <source>
        <dbReference type="PROSITE-ProRule" id="PRU00023"/>
    </source>
</evidence>
<comment type="caution">
    <text evidence="10">The sequence shown here is derived from an EMBL/GenBank/DDBJ whole genome shotgun (WGS) entry which is preliminary data.</text>
</comment>
<dbReference type="PROSITE" id="PS50297">
    <property type="entry name" value="ANK_REP_REGION"/>
    <property type="match status" value="1"/>
</dbReference>
<dbReference type="InterPro" id="IPR001164">
    <property type="entry name" value="ArfGAP_dom"/>
</dbReference>
<keyword evidence="1" id="KW-0479">Metal-binding</keyword>
<feature type="compositionally biased region" description="Low complexity" evidence="7">
    <location>
        <begin position="705"/>
        <end position="721"/>
    </location>
</feature>
<dbReference type="SUPFAM" id="SSF50729">
    <property type="entry name" value="PH domain-like"/>
    <property type="match status" value="1"/>
</dbReference>
<keyword evidence="6" id="KW-0175">Coiled coil</keyword>
<dbReference type="PANTHER" id="PTHR23180:SF160">
    <property type="entry name" value="ADP-RIBOSYLATION FACTOR GTPASE-ACTIVATING PROTEIN EFFECTOR PROTEIN 1"/>
    <property type="match status" value="1"/>
</dbReference>
<feature type="compositionally biased region" description="Polar residues" evidence="7">
    <location>
        <begin position="675"/>
        <end position="699"/>
    </location>
</feature>
<evidence type="ECO:0000313" key="10">
    <source>
        <dbReference type="EMBL" id="KAJ3433298.1"/>
    </source>
</evidence>
<keyword evidence="3" id="KW-0862">Zinc</keyword>
<dbReference type="SUPFAM" id="SSF57863">
    <property type="entry name" value="ArfGap/RecO-like zinc finger"/>
    <property type="match status" value="1"/>
</dbReference>
<feature type="region of interest" description="Disordered" evidence="7">
    <location>
        <begin position="644"/>
        <end position="795"/>
    </location>
</feature>
<dbReference type="SMART" id="SM00105">
    <property type="entry name" value="ArfGap"/>
    <property type="match status" value="1"/>
</dbReference>
<evidence type="ECO:0000259" key="8">
    <source>
        <dbReference type="PROSITE" id="PS50003"/>
    </source>
</evidence>
<dbReference type="Pfam" id="PF00169">
    <property type="entry name" value="PH"/>
    <property type="match status" value="1"/>
</dbReference>
<protein>
    <submittedName>
        <fullName evidence="10">Centaurin/arf</fullName>
    </submittedName>
</protein>
<dbReference type="InterPro" id="IPR004148">
    <property type="entry name" value="BAR_dom"/>
</dbReference>
<reference evidence="10" key="1">
    <citation type="submission" date="2022-08" db="EMBL/GenBank/DDBJ databases">
        <title>Novel sulphate-reducing endosymbionts in the free-living metamonad Anaeramoeba.</title>
        <authorList>
            <person name="Jerlstrom-Hultqvist J."/>
            <person name="Cepicka I."/>
            <person name="Gallot-Lavallee L."/>
            <person name="Salas-Leiva D."/>
            <person name="Curtis B.A."/>
            <person name="Zahonova K."/>
            <person name="Pipaliya S."/>
            <person name="Dacks J."/>
            <person name="Roger A.J."/>
        </authorList>
    </citation>
    <scope>NUCLEOTIDE SEQUENCE</scope>
    <source>
        <strain evidence="10">Busselton2</strain>
    </source>
</reference>
<dbReference type="Pfam" id="PF01412">
    <property type="entry name" value="ArfGap"/>
    <property type="match status" value="1"/>
</dbReference>
<feature type="domain" description="PH" evidence="8">
    <location>
        <begin position="267"/>
        <end position="364"/>
    </location>
</feature>
<organism evidence="10 11">
    <name type="scientific">Anaeramoeba flamelloides</name>
    <dbReference type="NCBI Taxonomy" id="1746091"/>
    <lineage>
        <taxon>Eukaryota</taxon>
        <taxon>Metamonada</taxon>
        <taxon>Anaeramoebidae</taxon>
        <taxon>Anaeramoeba</taxon>
    </lineage>
</organism>
<feature type="compositionally biased region" description="Polar residues" evidence="7">
    <location>
        <begin position="722"/>
        <end position="737"/>
    </location>
</feature>
<evidence type="ECO:0000256" key="2">
    <source>
        <dbReference type="ARBA" id="ARBA00022771"/>
    </source>
</evidence>
<dbReference type="Proteomes" id="UP001146793">
    <property type="component" value="Unassembled WGS sequence"/>
</dbReference>
<feature type="compositionally biased region" description="Basic and acidic residues" evidence="7">
    <location>
        <begin position="661"/>
        <end position="674"/>
    </location>
</feature>
<dbReference type="EMBL" id="JANTQA010000047">
    <property type="protein sequence ID" value="KAJ3433298.1"/>
    <property type="molecule type" value="Genomic_DNA"/>
</dbReference>
<dbReference type="Pfam" id="PF16746">
    <property type="entry name" value="BAR_3"/>
    <property type="match status" value="1"/>
</dbReference>
<dbReference type="InterPro" id="IPR045258">
    <property type="entry name" value="ACAP1/2/3-like"/>
</dbReference>
<feature type="repeat" description="ANK" evidence="4">
    <location>
        <begin position="574"/>
        <end position="606"/>
    </location>
</feature>
<evidence type="ECO:0000256" key="7">
    <source>
        <dbReference type="SAM" id="MobiDB-lite"/>
    </source>
</evidence>
<dbReference type="Pfam" id="PF12796">
    <property type="entry name" value="Ank_2"/>
    <property type="match status" value="1"/>
</dbReference>
<feature type="compositionally biased region" description="Pro residues" evidence="7">
    <location>
        <begin position="785"/>
        <end position="795"/>
    </location>
</feature>
<evidence type="ECO:0000313" key="11">
    <source>
        <dbReference type="Proteomes" id="UP001146793"/>
    </source>
</evidence>
<keyword evidence="2 5" id="KW-0863">Zinc-finger</keyword>
<dbReference type="InterPro" id="IPR037278">
    <property type="entry name" value="ARFGAP/RecO"/>
</dbReference>
<dbReference type="Gene3D" id="1.10.220.150">
    <property type="entry name" value="Arf GTPase activating protein"/>
    <property type="match status" value="1"/>
</dbReference>
<dbReference type="InterPro" id="IPR027267">
    <property type="entry name" value="AH/BAR_dom_sf"/>
</dbReference>
<proteinExistence type="predicted"/>
<evidence type="ECO:0000259" key="9">
    <source>
        <dbReference type="PROSITE" id="PS50115"/>
    </source>
</evidence>
<dbReference type="InterPro" id="IPR036770">
    <property type="entry name" value="Ankyrin_rpt-contain_sf"/>
</dbReference>
<evidence type="ECO:0000256" key="5">
    <source>
        <dbReference type="PROSITE-ProRule" id="PRU00288"/>
    </source>
</evidence>
<dbReference type="PROSITE" id="PS50115">
    <property type="entry name" value="ARFGAP"/>
    <property type="match status" value="1"/>
</dbReference>
<dbReference type="PROSITE" id="PS50088">
    <property type="entry name" value="ANK_REPEAT"/>
    <property type="match status" value="1"/>
</dbReference>
<feature type="domain" description="Arf-GAP" evidence="9">
    <location>
        <begin position="385"/>
        <end position="505"/>
    </location>
</feature>
<dbReference type="Gene3D" id="1.20.1270.60">
    <property type="entry name" value="Arfaptin homology (AH) domain/BAR domain"/>
    <property type="match status" value="1"/>
</dbReference>
<dbReference type="PANTHER" id="PTHR23180">
    <property type="entry name" value="CENTAURIN/ARF"/>
    <property type="match status" value="1"/>
</dbReference>
<feature type="coiled-coil region" evidence="6">
    <location>
        <begin position="21"/>
        <end position="48"/>
    </location>
</feature>
<dbReference type="SMART" id="SM00233">
    <property type="entry name" value="PH"/>
    <property type="match status" value="1"/>
</dbReference>
<dbReference type="InterPro" id="IPR001849">
    <property type="entry name" value="PH_domain"/>
</dbReference>
<keyword evidence="4" id="KW-0040">ANK repeat</keyword>